<dbReference type="HAMAP" id="MF_00267">
    <property type="entry name" value="MinC"/>
    <property type="match status" value="1"/>
</dbReference>
<accession>A0A9W6B1A8</accession>
<dbReference type="InterPro" id="IPR036145">
    <property type="entry name" value="MinC_C_sf"/>
</dbReference>
<dbReference type="Pfam" id="PF03775">
    <property type="entry name" value="MinC_C"/>
    <property type="match status" value="1"/>
</dbReference>
<dbReference type="InterPro" id="IPR005526">
    <property type="entry name" value="Septum_form_inhib_MinC_C"/>
</dbReference>
<evidence type="ECO:0000256" key="2">
    <source>
        <dbReference type="ARBA" id="ARBA00022618"/>
    </source>
</evidence>
<dbReference type="PANTHER" id="PTHR34108">
    <property type="entry name" value="SEPTUM SITE-DETERMINING PROTEIN MINC"/>
    <property type="match status" value="1"/>
</dbReference>
<keyword evidence="2 6" id="KW-0132">Cell division</keyword>
<organism evidence="9 10">
    <name type="scientific">Philodulcilactobacillus myokoensis</name>
    <dbReference type="NCBI Taxonomy" id="2929573"/>
    <lineage>
        <taxon>Bacteria</taxon>
        <taxon>Bacillati</taxon>
        <taxon>Bacillota</taxon>
        <taxon>Bacilli</taxon>
        <taxon>Lactobacillales</taxon>
        <taxon>Lactobacillaceae</taxon>
        <taxon>Philodulcilactobacillus</taxon>
    </lineage>
</organism>
<dbReference type="GO" id="GO:1901891">
    <property type="term" value="P:regulation of cell septum assembly"/>
    <property type="evidence" value="ECO:0007669"/>
    <property type="project" value="InterPro"/>
</dbReference>
<dbReference type="Gene3D" id="2.160.20.70">
    <property type="match status" value="1"/>
</dbReference>
<comment type="similarity">
    <text evidence="1 6">Belongs to the MinC family.</text>
</comment>
<dbReference type="RefSeq" id="WP_286136127.1">
    <property type="nucleotide sequence ID" value="NZ_BRPL01000002.1"/>
</dbReference>
<reference evidence="9" key="2">
    <citation type="journal article" date="2023" name="PLoS ONE">
        <title>Philodulcilactobacillus myokoensis gen. nov., sp. nov., a fructophilic, acidophilic, and agar-phobic lactic acid bacterium isolated from fermented vegetable extracts.</title>
        <authorList>
            <person name="Kouya T."/>
            <person name="Ishiyama Y."/>
            <person name="Ohashi S."/>
            <person name="Kumakubo R."/>
            <person name="Yamazaki T."/>
            <person name="Otaki T."/>
        </authorList>
    </citation>
    <scope>NUCLEOTIDE SEQUENCE</scope>
    <source>
        <strain evidence="9">WR16-4</strain>
    </source>
</reference>
<feature type="domain" description="Septum formation inhibitor MinC C-terminal" evidence="7">
    <location>
        <begin position="104"/>
        <end position="194"/>
    </location>
</feature>
<evidence type="ECO:0000313" key="9">
    <source>
        <dbReference type="EMBL" id="GLB46665.1"/>
    </source>
</evidence>
<dbReference type="EMBL" id="BRPL01000002">
    <property type="protein sequence ID" value="GLB46665.1"/>
    <property type="molecule type" value="Genomic_DNA"/>
</dbReference>
<reference evidence="9" key="1">
    <citation type="submission" date="2022-07" db="EMBL/GenBank/DDBJ databases">
        <authorList>
            <person name="Kouya T."/>
            <person name="Ishiyama Y."/>
        </authorList>
    </citation>
    <scope>NUCLEOTIDE SEQUENCE</scope>
    <source>
        <strain evidence="9">WR16-4</strain>
    </source>
</reference>
<dbReference type="Gene3D" id="3.30.160.540">
    <property type="match status" value="1"/>
</dbReference>
<name>A0A9W6B1A8_9LACO</name>
<evidence type="ECO:0000313" key="10">
    <source>
        <dbReference type="Proteomes" id="UP001144204"/>
    </source>
</evidence>
<feature type="domain" description="Septum site-determining protein MinC N-terminal" evidence="8">
    <location>
        <begin position="4"/>
        <end position="82"/>
    </location>
</feature>
<evidence type="ECO:0000256" key="1">
    <source>
        <dbReference type="ARBA" id="ARBA00006291"/>
    </source>
</evidence>
<dbReference type="InterPro" id="IPR055219">
    <property type="entry name" value="MinC_N_1"/>
</dbReference>
<keyword evidence="3 6" id="KW-0717">Septation</keyword>
<dbReference type="SUPFAM" id="SSF63848">
    <property type="entry name" value="Cell-division inhibitor MinC, C-terminal domain"/>
    <property type="match status" value="1"/>
</dbReference>
<dbReference type="GO" id="GO:0000917">
    <property type="term" value="P:division septum assembly"/>
    <property type="evidence" value="ECO:0007669"/>
    <property type="project" value="UniProtKB-KW"/>
</dbReference>
<evidence type="ECO:0000259" key="7">
    <source>
        <dbReference type="Pfam" id="PF03775"/>
    </source>
</evidence>
<dbReference type="GO" id="GO:0000902">
    <property type="term" value="P:cell morphogenesis"/>
    <property type="evidence" value="ECO:0007669"/>
    <property type="project" value="InterPro"/>
</dbReference>
<comment type="subunit">
    <text evidence="5 6">Interacts with MinD and FtsZ.</text>
</comment>
<evidence type="ECO:0000256" key="5">
    <source>
        <dbReference type="ARBA" id="ARBA00046874"/>
    </source>
</evidence>
<evidence type="ECO:0000259" key="8">
    <source>
        <dbReference type="Pfam" id="PF22642"/>
    </source>
</evidence>
<dbReference type="PANTHER" id="PTHR34108:SF1">
    <property type="entry name" value="SEPTUM SITE-DETERMINING PROTEIN MINC"/>
    <property type="match status" value="1"/>
</dbReference>
<evidence type="ECO:0000256" key="4">
    <source>
        <dbReference type="ARBA" id="ARBA00023306"/>
    </source>
</evidence>
<dbReference type="Pfam" id="PF22642">
    <property type="entry name" value="MinC_N_1"/>
    <property type="match status" value="1"/>
</dbReference>
<comment type="function">
    <text evidence="6">Cell division inhibitor that blocks the formation of polar Z ring septums. Rapidly oscillates between the poles of the cell to destabilize FtsZ filaments that have formed before they mature into polar Z rings. Prevents FtsZ polymerization.</text>
</comment>
<dbReference type="Proteomes" id="UP001144204">
    <property type="component" value="Unassembled WGS sequence"/>
</dbReference>
<dbReference type="InterPro" id="IPR013033">
    <property type="entry name" value="MinC"/>
</dbReference>
<proteinExistence type="inferred from homology"/>
<comment type="caution">
    <text evidence="9">The sequence shown here is derived from an EMBL/GenBank/DDBJ whole genome shotgun (WGS) entry which is preliminary data.</text>
</comment>
<protein>
    <recommendedName>
        <fullName evidence="6">Probable septum site-determining protein MinC</fullName>
    </recommendedName>
</protein>
<gene>
    <name evidence="6 9" type="primary">minC</name>
    <name evidence="9" type="ORF">WR164_06440</name>
</gene>
<keyword evidence="4 6" id="KW-0131">Cell cycle</keyword>
<evidence type="ECO:0000256" key="6">
    <source>
        <dbReference type="HAMAP-Rule" id="MF_00267"/>
    </source>
</evidence>
<dbReference type="InterPro" id="IPR016098">
    <property type="entry name" value="CAP/MinC_C"/>
</dbReference>
<evidence type="ECO:0000256" key="3">
    <source>
        <dbReference type="ARBA" id="ARBA00023210"/>
    </source>
</evidence>
<sequence length="223" mass="25166">MQSVILKGTQDGYKLFFRQSAGINDILVDLKRFLDKYKVQNSSTPQVIHFNILTGDRLLTEEDKNKVISIFKTYPNFQIDGFISNVITRSKAKIIRERNTVKTISRTIRNGQVIRLNGDVLFFGDIHEGGKLVTTGNVYILGNVYGIVHAGVPNSEDKLVIGNLHNAQQVRIGEQFDIVADKNISNTSRTVAYINDLHVLDYGDVKNLKQINPRFYNRIGGII</sequence>
<dbReference type="AlphaFoldDB" id="A0A9W6B1A8"/>
<keyword evidence="10" id="KW-1185">Reference proteome</keyword>